<keyword evidence="2" id="KW-0812">Transmembrane</keyword>
<feature type="region of interest" description="Disordered" evidence="1">
    <location>
        <begin position="66"/>
        <end position="92"/>
    </location>
</feature>
<proteinExistence type="predicted"/>
<sequence>MLTSSDFAQALRPAFIVYALAMASTGAALRFAPAEARQAGRAPAGVQWVERWSSVRADAAHSVAQAAAPSTGLSGQSADCAGATAPSPPPAVRRTLAADTLAGLRWPIRVERR</sequence>
<keyword evidence="2" id="KW-1133">Transmembrane helix</keyword>
<evidence type="ECO:0000313" key="3">
    <source>
        <dbReference type="EMBL" id="ROU07905.1"/>
    </source>
</evidence>
<evidence type="ECO:0000256" key="2">
    <source>
        <dbReference type="SAM" id="Phobius"/>
    </source>
</evidence>
<accession>A0A3N2RKB0</accession>
<dbReference type="RefSeq" id="WP_123646723.1">
    <property type="nucleotide sequence ID" value="NZ_RCTY01000019.1"/>
</dbReference>
<dbReference type="Proteomes" id="UP000275910">
    <property type="component" value="Unassembled WGS sequence"/>
</dbReference>
<keyword evidence="2" id="KW-0472">Membrane</keyword>
<evidence type="ECO:0000256" key="1">
    <source>
        <dbReference type="SAM" id="MobiDB-lite"/>
    </source>
</evidence>
<evidence type="ECO:0000313" key="4">
    <source>
        <dbReference type="Proteomes" id="UP000275910"/>
    </source>
</evidence>
<dbReference type="EMBL" id="RCTY01000019">
    <property type="protein sequence ID" value="ROU07905.1"/>
    <property type="molecule type" value="Genomic_DNA"/>
</dbReference>
<feature type="transmembrane region" description="Helical" evidence="2">
    <location>
        <begin position="15"/>
        <end position="32"/>
    </location>
</feature>
<dbReference type="AlphaFoldDB" id="A0A3N2RKB0"/>
<gene>
    <name evidence="3" type="ORF">D9T17_06805</name>
</gene>
<protein>
    <submittedName>
        <fullName evidence="3">Uncharacterized protein</fullName>
    </submittedName>
</protein>
<comment type="caution">
    <text evidence="3">The sequence shown here is derived from an EMBL/GenBank/DDBJ whole genome shotgun (WGS) entry which is preliminary data.</text>
</comment>
<organism evidence="3 4">
    <name type="scientific">Lysobacter enzymogenes</name>
    <dbReference type="NCBI Taxonomy" id="69"/>
    <lineage>
        <taxon>Bacteria</taxon>
        <taxon>Pseudomonadati</taxon>
        <taxon>Pseudomonadota</taxon>
        <taxon>Gammaproteobacteria</taxon>
        <taxon>Lysobacterales</taxon>
        <taxon>Lysobacteraceae</taxon>
        <taxon>Lysobacter</taxon>
    </lineage>
</organism>
<name>A0A3N2RKB0_LYSEN</name>
<reference evidence="3 4" key="1">
    <citation type="submission" date="2018-10" db="EMBL/GenBank/DDBJ databases">
        <title>The genome of Lysobacter enzymogenes OH11.</title>
        <authorList>
            <person name="Liu F."/>
            <person name="Zhao Y."/>
            <person name="Qian G."/>
            <person name="Chen Y."/>
            <person name="Xu H."/>
        </authorList>
    </citation>
    <scope>NUCLEOTIDE SEQUENCE [LARGE SCALE GENOMIC DNA]</scope>
    <source>
        <strain evidence="3 4">OH11</strain>
    </source>
</reference>